<evidence type="ECO:0000313" key="6">
    <source>
        <dbReference type="Proteomes" id="UP000177152"/>
    </source>
</evidence>
<proteinExistence type="inferred from homology"/>
<comment type="caution">
    <text evidence="5">The sequence shown here is derived from an EMBL/GenBank/DDBJ whole genome shotgun (WGS) entry which is preliminary data.</text>
</comment>
<dbReference type="SUPFAM" id="SSF74982">
    <property type="entry name" value="Small protein B (SmpB)"/>
    <property type="match status" value="1"/>
</dbReference>
<dbReference type="InterPro" id="IPR000037">
    <property type="entry name" value="SsrA-bd_prot"/>
</dbReference>
<protein>
    <recommendedName>
        <fullName evidence="3">SsrA-binding protein</fullName>
    </recommendedName>
    <alternativeName>
        <fullName evidence="3">Small protein B</fullName>
    </alternativeName>
</protein>
<comment type="function">
    <text evidence="3">Required for rescue of stalled ribosomes mediated by trans-translation. Binds to transfer-messenger RNA (tmRNA), required for stable association of tmRNA with ribosomes. tmRNA and SmpB together mimic tRNA shape, replacing the anticodon stem-loop with SmpB. tmRNA is encoded by the ssrA gene; the 2 termini fold to resemble tRNA(Ala) and it encodes a 'tag peptide', a short internal open reading frame. During trans-translation Ala-aminoacylated tmRNA acts like a tRNA, entering the A-site of stalled ribosomes, displacing the stalled mRNA. The ribosome then switches to translate the ORF on the tmRNA; the nascent peptide is terminated with the 'tag peptide' encoded by the tmRNA and targeted for degradation. The ribosome is freed to recommence translation, which seems to be the essential function of trans-translation.</text>
</comment>
<keyword evidence="2 3" id="KW-0694">RNA-binding</keyword>
<dbReference type="HAMAP" id="MF_00023">
    <property type="entry name" value="SmpB"/>
    <property type="match status" value="1"/>
</dbReference>
<keyword evidence="1 3" id="KW-0963">Cytoplasm</keyword>
<dbReference type="NCBIfam" id="TIGR00086">
    <property type="entry name" value="smpB"/>
    <property type="match status" value="1"/>
</dbReference>
<evidence type="ECO:0000256" key="4">
    <source>
        <dbReference type="SAM" id="MobiDB-lite"/>
    </source>
</evidence>
<comment type="similarity">
    <text evidence="3">Belongs to the SmpB family.</text>
</comment>
<dbReference type="PROSITE" id="PS01317">
    <property type="entry name" value="SSRP"/>
    <property type="match status" value="1"/>
</dbReference>
<reference evidence="5 6" key="1">
    <citation type="journal article" date="2016" name="Nat. Commun.">
        <title>Thousands of microbial genomes shed light on interconnected biogeochemical processes in an aquifer system.</title>
        <authorList>
            <person name="Anantharaman K."/>
            <person name="Brown C.T."/>
            <person name="Hug L.A."/>
            <person name="Sharon I."/>
            <person name="Castelle C.J."/>
            <person name="Probst A.J."/>
            <person name="Thomas B.C."/>
            <person name="Singh A."/>
            <person name="Wilkins M.J."/>
            <person name="Karaoz U."/>
            <person name="Brodie E.L."/>
            <person name="Williams K.H."/>
            <person name="Hubbard S.S."/>
            <person name="Banfield J.F."/>
        </authorList>
    </citation>
    <scope>NUCLEOTIDE SEQUENCE [LARGE SCALE GENOMIC DNA]</scope>
</reference>
<dbReference type="InterPro" id="IPR023620">
    <property type="entry name" value="SmpB"/>
</dbReference>
<dbReference type="Gene3D" id="2.40.280.10">
    <property type="match status" value="1"/>
</dbReference>
<dbReference type="InterPro" id="IPR020081">
    <property type="entry name" value="SsrA-bd_prot_CS"/>
</dbReference>
<comment type="subcellular location">
    <subcellularLocation>
        <location evidence="3">Cytoplasm</location>
    </subcellularLocation>
    <text evidence="3">The tmRNA-SmpB complex associates with stalled 70S ribosomes.</text>
</comment>
<sequence>MGYSYHMQPMATNKRAYFDYEILELYEAGLELLGHEVKAVRSGRMNLSGSFVVIRGSEAFLLGASIPPYQAKNTPGGYEQDRTRKLLLHKSEIRELIGKSAQKGLTLVPLRVYNKGIKIKLEFGVCRHKKKHDKRETIKERETKREIDRGLKC</sequence>
<feature type="region of interest" description="Disordered" evidence="4">
    <location>
        <begin position="132"/>
        <end position="153"/>
    </location>
</feature>
<dbReference type="AlphaFoldDB" id="A0A1G2K735"/>
<dbReference type="PANTHER" id="PTHR30308:SF2">
    <property type="entry name" value="SSRA-BINDING PROTEIN"/>
    <property type="match status" value="1"/>
</dbReference>
<organism evidence="5 6">
    <name type="scientific">Candidatus Sungbacteria bacterium RIFCSPHIGHO2_01_FULL_47_32</name>
    <dbReference type="NCBI Taxonomy" id="1802264"/>
    <lineage>
        <taxon>Bacteria</taxon>
        <taxon>Candidatus Sungiibacteriota</taxon>
    </lineage>
</organism>
<dbReference type="EMBL" id="MHQC01000039">
    <property type="protein sequence ID" value="OGZ94290.1"/>
    <property type="molecule type" value="Genomic_DNA"/>
</dbReference>
<feature type="compositionally biased region" description="Basic and acidic residues" evidence="4">
    <location>
        <begin position="134"/>
        <end position="153"/>
    </location>
</feature>
<accession>A0A1G2K735</accession>
<dbReference type="GO" id="GO:0070930">
    <property type="term" value="P:trans-translation-dependent protein tagging"/>
    <property type="evidence" value="ECO:0007669"/>
    <property type="project" value="TreeGrafter"/>
</dbReference>
<name>A0A1G2K735_9BACT</name>
<dbReference type="PANTHER" id="PTHR30308">
    <property type="entry name" value="TMRNA-BINDING COMPONENT OF TRANS-TRANSLATION TAGGING COMPLEX"/>
    <property type="match status" value="1"/>
</dbReference>
<dbReference type="Pfam" id="PF01668">
    <property type="entry name" value="SmpB"/>
    <property type="match status" value="1"/>
</dbReference>
<gene>
    <name evidence="3" type="primary">smpB</name>
    <name evidence="5" type="ORF">A2633_05425</name>
</gene>
<evidence type="ECO:0000313" key="5">
    <source>
        <dbReference type="EMBL" id="OGZ94290.1"/>
    </source>
</evidence>
<evidence type="ECO:0000256" key="3">
    <source>
        <dbReference type="HAMAP-Rule" id="MF_00023"/>
    </source>
</evidence>
<dbReference type="GO" id="GO:0005829">
    <property type="term" value="C:cytosol"/>
    <property type="evidence" value="ECO:0007669"/>
    <property type="project" value="TreeGrafter"/>
</dbReference>
<evidence type="ECO:0000256" key="2">
    <source>
        <dbReference type="ARBA" id="ARBA00022884"/>
    </source>
</evidence>
<evidence type="ECO:0000256" key="1">
    <source>
        <dbReference type="ARBA" id="ARBA00022490"/>
    </source>
</evidence>
<dbReference type="Proteomes" id="UP000177152">
    <property type="component" value="Unassembled WGS sequence"/>
</dbReference>
<dbReference type="CDD" id="cd09294">
    <property type="entry name" value="SmpB"/>
    <property type="match status" value="1"/>
</dbReference>
<dbReference type="GO" id="GO:0070929">
    <property type="term" value="P:trans-translation"/>
    <property type="evidence" value="ECO:0007669"/>
    <property type="project" value="UniProtKB-UniRule"/>
</dbReference>
<dbReference type="NCBIfam" id="NF003843">
    <property type="entry name" value="PRK05422.1"/>
    <property type="match status" value="1"/>
</dbReference>
<dbReference type="GO" id="GO:0003723">
    <property type="term" value="F:RNA binding"/>
    <property type="evidence" value="ECO:0007669"/>
    <property type="project" value="UniProtKB-UniRule"/>
</dbReference>